<dbReference type="Proteomes" id="UP001497453">
    <property type="component" value="Chromosome 2"/>
</dbReference>
<accession>A0ABP1D320</accession>
<organism evidence="6 7">
    <name type="scientific">Somion occarium</name>
    <dbReference type="NCBI Taxonomy" id="3059160"/>
    <lineage>
        <taxon>Eukaryota</taxon>
        <taxon>Fungi</taxon>
        <taxon>Dikarya</taxon>
        <taxon>Basidiomycota</taxon>
        <taxon>Agaricomycotina</taxon>
        <taxon>Agaricomycetes</taxon>
        <taxon>Polyporales</taxon>
        <taxon>Cerrenaceae</taxon>
        <taxon>Somion</taxon>
    </lineage>
</organism>
<gene>
    <name evidence="6" type="ORF">GFSPODELE1_LOCUS3966</name>
</gene>
<evidence type="ECO:0008006" key="8">
    <source>
        <dbReference type="Google" id="ProtNLM"/>
    </source>
</evidence>
<keyword evidence="4" id="KW-0949">S-adenosyl-L-methionine</keyword>
<reference evidence="7" key="1">
    <citation type="submission" date="2024-04" db="EMBL/GenBank/DDBJ databases">
        <authorList>
            <person name="Shaw F."/>
            <person name="Minotto A."/>
        </authorList>
    </citation>
    <scope>NUCLEOTIDE SEQUENCE [LARGE SCALE GENOMIC DNA]</scope>
</reference>
<dbReference type="CDD" id="cd02440">
    <property type="entry name" value="AdoMet_MTases"/>
    <property type="match status" value="1"/>
</dbReference>
<dbReference type="InterPro" id="IPR029063">
    <property type="entry name" value="SAM-dependent_MTases_sf"/>
</dbReference>
<evidence type="ECO:0000256" key="5">
    <source>
        <dbReference type="SAM" id="MobiDB-lite"/>
    </source>
</evidence>
<dbReference type="EMBL" id="OZ037945">
    <property type="protein sequence ID" value="CAL1702272.1"/>
    <property type="molecule type" value="Genomic_DNA"/>
</dbReference>
<name>A0ABP1D320_9APHY</name>
<dbReference type="PANTHER" id="PTHR32183">
    <property type="match status" value="1"/>
</dbReference>
<evidence type="ECO:0000256" key="3">
    <source>
        <dbReference type="ARBA" id="ARBA00022679"/>
    </source>
</evidence>
<keyword evidence="7" id="KW-1185">Reference proteome</keyword>
<sequence length="219" mass="24369">MTNRGHDNLASSDTLTTSEEGLPMQEQLGVTPWDVGYVQPPLVDLLTAKQLEFPTSGRALVPGCGRGYDPIFIASTLGFDTLAIDISEAAVNAANELLAKSTLPSSGKVTFKLGDFFELSESDGQYDLIYDYTFFVAIPPVMRQEWGRKMSELLKPGGFLITLIFPIDPPQDYGPPFYVRAEHYVDVLGEGWERVVDEIPERSSEPHKGRERLVVWKKL</sequence>
<dbReference type="PROSITE" id="PS51585">
    <property type="entry name" value="SAM_MT_TPMT"/>
    <property type="match status" value="1"/>
</dbReference>
<feature type="compositionally biased region" description="Polar residues" evidence="5">
    <location>
        <begin position="8"/>
        <end position="19"/>
    </location>
</feature>
<evidence type="ECO:0000256" key="1">
    <source>
        <dbReference type="ARBA" id="ARBA00022553"/>
    </source>
</evidence>
<dbReference type="PANTHER" id="PTHR32183:SF6">
    <property type="entry name" value="CYSTEINE SULFINATE DESULFINASE_CYSTEINE DESULFURASE AND RELATED ENZYMES"/>
    <property type="match status" value="1"/>
</dbReference>
<dbReference type="Gene3D" id="3.40.50.150">
    <property type="entry name" value="Vaccinia Virus protein VP39"/>
    <property type="match status" value="1"/>
</dbReference>
<dbReference type="SUPFAM" id="SSF53335">
    <property type="entry name" value="S-adenosyl-L-methionine-dependent methyltransferases"/>
    <property type="match status" value="1"/>
</dbReference>
<feature type="region of interest" description="Disordered" evidence="5">
    <location>
        <begin position="1"/>
        <end position="20"/>
    </location>
</feature>
<keyword evidence="1" id="KW-0597">Phosphoprotein</keyword>
<proteinExistence type="predicted"/>
<evidence type="ECO:0000313" key="7">
    <source>
        <dbReference type="Proteomes" id="UP001497453"/>
    </source>
</evidence>
<dbReference type="InterPro" id="IPR008854">
    <property type="entry name" value="TPMT"/>
</dbReference>
<keyword evidence="2" id="KW-0489">Methyltransferase</keyword>
<evidence type="ECO:0000256" key="2">
    <source>
        <dbReference type="ARBA" id="ARBA00022603"/>
    </source>
</evidence>
<evidence type="ECO:0000256" key="4">
    <source>
        <dbReference type="ARBA" id="ARBA00022691"/>
    </source>
</evidence>
<protein>
    <recommendedName>
        <fullName evidence="8">S-adenosyl-L-methionine-dependent methyltransferase</fullName>
    </recommendedName>
</protein>
<keyword evidence="3" id="KW-0808">Transferase</keyword>
<dbReference type="Pfam" id="PF05724">
    <property type="entry name" value="TPMT"/>
    <property type="match status" value="1"/>
</dbReference>
<evidence type="ECO:0000313" key="6">
    <source>
        <dbReference type="EMBL" id="CAL1702272.1"/>
    </source>
</evidence>